<evidence type="ECO:0000256" key="1">
    <source>
        <dbReference type="SAM" id="SignalP"/>
    </source>
</evidence>
<evidence type="ECO:0000313" key="3">
    <source>
        <dbReference type="Proteomes" id="UP000472335"/>
    </source>
</evidence>
<evidence type="ECO:0000313" key="2">
    <source>
        <dbReference type="EMBL" id="NGO14134.1"/>
    </source>
</evidence>
<name>A0A6G4VK07_9ACTN</name>
<evidence type="ECO:0008006" key="4">
    <source>
        <dbReference type="Google" id="ProtNLM"/>
    </source>
</evidence>
<feature type="signal peptide" evidence="1">
    <location>
        <begin position="1"/>
        <end position="31"/>
    </location>
</feature>
<dbReference type="PANTHER" id="PTHR47197:SF3">
    <property type="entry name" value="DIHYDRO-HEME D1 DEHYDROGENASE"/>
    <property type="match status" value="1"/>
</dbReference>
<keyword evidence="3" id="KW-1185">Reference proteome</keyword>
<dbReference type="EMBL" id="JAAKZY010000236">
    <property type="protein sequence ID" value="NGO14134.1"/>
    <property type="molecule type" value="Genomic_DNA"/>
</dbReference>
<gene>
    <name evidence="2" type="ORF">G5C60_42720</name>
</gene>
<dbReference type="RefSeq" id="WP_165268197.1">
    <property type="nucleotide sequence ID" value="NZ_JAAKZY010000236.1"/>
</dbReference>
<dbReference type="Proteomes" id="UP000472335">
    <property type="component" value="Unassembled WGS sequence"/>
</dbReference>
<keyword evidence="1" id="KW-0732">Signal</keyword>
<accession>A0A6G4VK07</accession>
<dbReference type="GO" id="GO:0005975">
    <property type="term" value="P:carbohydrate metabolic process"/>
    <property type="evidence" value="ECO:0007669"/>
    <property type="project" value="UniProtKB-ARBA"/>
</dbReference>
<comment type="caution">
    <text evidence="2">The sequence shown here is derived from an EMBL/GenBank/DDBJ whole genome shotgun (WGS) entry which is preliminary data.</text>
</comment>
<dbReference type="InterPro" id="IPR013783">
    <property type="entry name" value="Ig-like_fold"/>
</dbReference>
<proteinExistence type="predicted"/>
<dbReference type="InterPro" id="IPR011045">
    <property type="entry name" value="N2O_reductase_N"/>
</dbReference>
<dbReference type="AlphaFoldDB" id="A0A6G4VK07"/>
<dbReference type="InterPro" id="IPR051200">
    <property type="entry name" value="Host-pathogen_enzymatic-act"/>
</dbReference>
<dbReference type="Gene3D" id="2.60.40.10">
    <property type="entry name" value="Immunoglobulins"/>
    <property type="match status" value="1"/>
</dbReference>
<reference evidence="2 3" key="1">
    <citation type="submission" date="2020-02" db="EMBL/GenBank/DDBJ databases">
        <title>Whole-genome analyses of novel actinobacteria.</title>
        <authorList>
            <person name="Sahin N."/>
            <person name="Gencbay T."/>
        </authorList>
    </citation>
    <scope>NUCLEOTIDE SEQUENCE [LARGE SCALE GENOMIC DNA]</scope>
    <source>
        <strain evidence="2 3">HC44</strain>
    </source>
</reference>
<dbReference type="PANTHER" id="PTHR47197">
    <property type="entry name" value="PROTEIN NIRF"/>
    <property type="match status" value="1"/>
</dbReference>
<dbReference type="SUPFAM" id="SSF50974">
    <property type="entry name" value="Nitrous oxide reductase, N-terminal domain"/>
    <property type="match status" value="1"/>
</dbReference>
<feature type="chain" id="PRO_5026152527" description="Ig-like domain repeat protein" evidence="1">
    <location>
        <begin position="32"/>
        <end position="441"/>
    </location>
</feature>
<sequence length="441" mass="45773">MRTHRRATAAAVAALLGSLSLLGAGSAPATAADTSTRLPVSSFRDIVVDGVHDRVFISDPSGGSIVVTDYAGAVVQHITAEDGAAGLALSKDSSKVYVALSSAGAISEIDTSTLTETRRYPIGADVSPQNLALAGGKLWFGYAVGSSGDIGSLDLSGTDPVVTLDLTSTSWYYAPSLASSPADPNVLVAGQEGVSPATLAVYEATATGLQQRANRLFTQDPQVSFLNDFAVTADGQNIVMAANNPSAHEVVRTSDLSANGSYSSWAFPNAVAVATDGTLATGASDYAVQTYRPGSTVPLHTYFEPDDLQRDGLAWAPDDNRLFTVSGDVVPTLHVLPDAGKTESTLTLEAPSTIAKNRALTVNGTLSAFEPFAGTPTVEVTRTDTESPNGTPLGTFLVSADGRFQFTDRPRMAGQTTYTARYAGDTQHIAATTEVTVNVTK</sequence>
<dbReference type="InterPro" id="IPR015943">
    <property type="entry name" value="WD40/YVTN_repeat-like_dom_sf"/>
</dbReference>
<dbReference type="Gene3D" id="2.130.10.10">
    <property type="entry name" value="YVTN repeat-like/Quinoprotein amine dehydrogenase"/>
    <property type="match status" value="1"/>
</dbReference>
<organism evidence="2 3">
    <name type="scientific">Streptomyces scabichelini</name>
    <dbReference type="NCBI Taxonomy" id="2711217"/>
    <lineage>
        <taxon>Bacteria</taxon>
        <taxon>Bacillati</taxon>
        <taxon>Actinomycetota</taxon>
        <taxon>Actinomycetes</taxon>
        <taxon>Kitasatosporales</taxon>
        <taxon>Streptomycetaceae</taxon>
        <taxon>Streptomyces</taxon>
    </lineage>
</organism>
<protein>
    <recommendedName>
        <fullName evidence="4">Ig-like domain repeat protein</fullName>
    </recommendedName>
</protein>